<evidence type="ECO:0000256" key="6">
    <source>
        <dbReference type="SAM" id="MobiDB-lite"/>
    </source>
</evidence>
<dbReference type="Proteomes" id="UP001515500">
    <property type="component" value="Chromosome 15"/>
</dbReference>
<name>A0AB40CMV0_DIOCR</name>
<evidence type="ECO:0000256" key="2">
    <source>
        <dbReference type="ARBA" id="ARBA00022499"/>
    </source>
</evidence>
<accession>A0AB40CMV0</accession>
<dbReference type="PANTHER" id="PTHR32086">
    <property type="entry name" value="FANCONI ANEMIA GROUP D2 PROTEIN"/>
    <property type="match status" value="1"/>
</dbReference>
<sequence length="1570" mass="175837">MGYTIVSPPAPVPFAMRQSRKQLTSCFFSPSHPGYGPILRHFSGCFAFFLARFSIGALYINTRGLHTPNFKPFSLLFSSLLFSIAAKPWFSSTAPLQTLGSAQPPPSPPAAPQSPPPISIPRIRDDPDDHIATVISLLAEAGCTLHVAADAPPSLPADLHKFRRTLESRLSSDPSLLPQLLSGLSSYINAPQNLRLLLVPASRDGSLPKTDSLARTLLLVPQIQLQLQHLLLEKLPEYFDSTVGDSVSSLKDDVGRMIINQFRWLDFLVDSENFVEKLMEVLSISPLSLKKEIIGSLPEIIGNQSHGSVITALERLLQEDSEVIVPVLDSFSNLNLDEQLQEQAITIALSCIRTVDGEYMPHLLRFLLLSATPANVCRIILQIREQLKFVGVTDPLAIRNKKLKGKLVANSTEASTLEALRLSLQFKNILCEAILKELKSLDQPQDHKVIDVWLIMLIYINGGSLQKGVEKILKKKVIEGCLNESLFDQCIHGHRELVKDHFSSFLSVSEYLMACREQEARDFSIYLYTALFEEFSDTFYRQEVLGSLVTHIGSGITYEVSSALEAMFRLTSKYSEELIPMSSHINGILDYLEGFHDENLHKVYEIFCYLAVSARSKPDFLGSSIANELLMIVRKQLGNPDIKYRKMGIVGTLKIISTLGDVNATVNFSSSQKTNCEEALELLKLAIELNKSATLSLILLYDELNSLFECRILQPAIIEWMGKHVGELESLFLSDLEGGQLPQKYVSNDIEGVLWMNLDGNLSPICLNILPLISSMALQSADSLQILPSQFLLLSVVERLTNQGSLGGIDALLGCPLHLPSPRHLAAGEWKRMSGQQKQILCLSLYYAVNWIRELLNAFSTQVIDKFDCITQATRDETNRKLLKRLRNLVLLESLLNACLKYHQLTLPELRCNLDHSGTSFSKINHSKQRETKNDQPLKKRKHKDLTASEKSDPYGNLRQPTIVETLKKAGADISQEVENRSSSGSPTIQKVSQCVEHQEANSNELDLVDIATTSGVLDAQRCKFRPLLVDSLFMLSLSESQDNCCSDPAAELPLHLYLLRDLHKKLDYLNPPNRQFLMGYTTKIQHGHNKLKTSEFLTKIRPLSKSLRKHLDSAFSILKGSEPCQEHWKSGLVSAGSPDIPFVVVSMASVASSVFREVLCCYRKMLSIPDLFLQTSLPTLRDMLDAFQSDKDSSQFFSGLQPLPNPGSIVYLYCRVYSFHEDLLDMAYSLPFSLASEVLVTLQSILNSIAMLFDKSMEETGSSTHVGFTQSLLPFLRSKLASSARKLLMYDWNCADNENELKIKGDVLQKILHIYLRNSESTPDLLDELACSILPQVPSCRTNNTQEAAHSFPTLCPTMFLTWYRVLHEENLDVLNKLVKGGSLKSRSNIQRKPAEVMIKLRQSVNVVVSLISMCKIHDKVAVHAIAVKYGGRFVDTFLKVFDFLEAHFKEHNDIIIQMVKELQKATRIIQTLCSEAKGSKRTMITSKIPATKRSMERFVFQVKALLHNTSNGSTFWMGNLKHKDLYGQVVSSQVYDNGDDDMDREAENNSEPDTVIPDDDHEQGDNDK</sequence>
<dbReference type="PANTHER" id="PTHR32086:SF0">
    <property type="entry name" value="FANCONI ANEMIA GROUP D2 PROTEIN"/>
    <property type="match status" value="1"/>
</dbReference>
<dbReference type="GO" id="GO:0070182">
    <property type="term" value="F:DNA polymerase binding"/>
    <property type="evidence" value="ECO:0007669"/>
    <property type="project" value="TreeGrafter"/>
</dbReference>
<reference evidence="8" key="1">
    <citation type="submission" date="2025-08" db="UniProtKB">
        <authorList>
            <consortium name="RefSeq"/>
        </authorList>
    </citation>
    <scope>IDENTIFICATION</scope>
</reference>
<dbReference type="GeneID" id="120277604"/>
<comment type="subcellular location">
    <subcellularLocation>
        <location evidence="1">Nucleus</location>
    </subcellularLocation>
</comment>
<proteinExistence type="inferred from homology"/>
<dbReference type="GO" id="GO:0036297">
    <property type="term" value="P:interstrand cross-link repair"/>
    <property type="evidence" value="ECO:0007669"/>
    <property type="project" value="TreeGrafter"/>
</dbReference>
<feature type="region of interest" description="Disordered" evidence="6">
    <location>
        <begin position="1538"/>
        <end position="1570"/>
    </location>
</feature>
<dbReference type="GO" id="GO:1990918">
    <property type="term" value="P:double-strand break repair involved in meiotic recombination"/>
    <property type="evidence" value="ECO:0007669"/>
    <property type="project" value="TreeGrafter"/>
</dbReference>
<feature type="region of interest" description="Disordered" evidence="6">
    <location>
        <begin position="97"/>
        <end position="123"/>
    </location>
</feature>
<evidence type="ECO:0000313" key="7">
    <source>
        <dbReference type="Proteomes" id="UP001515500"/>
    </source>
</evidence>
<feature type="region of interest" description="Disordered" evidence="6">
    <location>
        <begin position="923"/>
        <end position="959"/>
    </location>
</feature>
<evidence type="ECO:0000256" key="5">
    <source>
        <dbReference type="ARBA" id="ARBA00093456"/>
    </source>
</evidence>
<evidence type="ECO:0000256" key="4">
    <source>
        <dbReference type="ARBA" id="ARBA00023242"/>
    </source>
</evidence>
<dbReference type="RefSeq" id="XP_039140398.1">
    <property type="nucleotide sequence ID" value="XM_039284464.1"/>
</dbReference>
<keyword evidence="2" id="KW-1017">Isopeptide bond</keyword>
<dbReference type="GO" id="GO:0000793">
    <property type="term" value="C:condensed chromosome"/>
    <property type="evidence" value="ECO:0007669"/>
    <property type="project" value="TreeGrafter"/>
</dbReference>
<feature type="compositionally biased region" description="Pro residues" evidence="6">
    <location>
        <begin position="103"/>
        <end position="119"/>
    </location>
</feature>
<evidence type="ECO:0000313" key="8">
    <source>
        <dbReference type="RefSeq" id="XP_039140398.1"/>
    </source>
</evidence>
<comment type="similarity">
    <text evidence="5">Belongs to the Fanconi anemia protein FANCD2 family.</text>
</comment>
<keyword evidence="4" id="KW-0539">Nucleus</keyword>
<dbReference type="GO" id="GO:0005634">
    <property type="term" value="C:nucleus"/>
    <property type="evidence" value="ECO:0007669"/>
    <property type="project" value="UniProtKB-SubCell"/>
</dbReference>
<protein>
    <submittedName>
        <fullName evidence="8">Fanconi anemia group D2 protein homolog</fullName>
    </submittedName>
</protein>
<feature type="compositionally biased region" description="Basic and acidic residues" evidence="6">
    <location>
        <begin position="928"/>
        <end position="938"/>
    </location>
</feature>
<dbReference type="Pfam" id="PF14631">
    <property type="entry name" value="FancD2"/>
    <property type="match status" value="2"/>
</dbReference>
<keyword evidence="7" id="KW-1185">Reference proteome</keyword>
<dbReference type="GO" id="GO:0031573">
    <property type="term" value="P:mitotic intra-S DNA damage checkpoint signaling"/>
    <property type="evidence" value="ECO:0007669"/>
    <property type="project" value="TreeGrafter"/>
</dbReference>
<dbReference type="GO" id="GO:0007129">
    <property type="term" value="P:homologous chromosome pairing at meiosis"/>
    <property type="evidence" value="ECO:0007669"/>
    <property type="project" value="TreeGrafter"/>
</dbReference>
<organism evidence="7 8">
    <name type="scientific">Dioscorea cayennensis subsp. rotundata</name>
    <name type="common">White Guinea yam</name>
    <name type="synonym">Dioscorea rotundata</name>
    <dbReference type="NCBI Taxonomy" id="55577"/>
    <lineage>
        <taxon>Eukaryota</taxon>
        <taxon>Viridiplantae</taxon>
        <taxon>Streptophyta</taxon>
        <taxon>Embryophyta</taxon>
        <taxon>Tracheophyta</taxon>
        <taxon>Spermatophyta</taxon>
        <taxon>Magnoliopsida</taxon>
        <taxon>Liliopsida</taxon>
        <taxon>Dioscoreales</taxon>
        <taxon>Dioscoreaceae</taxon>
        <taxon>Dioscorea</taxon>
    </lineage>
</organism>
<evidence type="ECO:0000256" key="3">
    <source>
        <dbReference type="ARBA" id="ARBA00022843"/>
    </source>
</evidence>
<dbReference type="InterPro" id="IPR029448">
    <property type="entry name" value="FANCD2"/>
</dbReference>
<feature type="compositionally biased region" description="Acidic residues" evidence="6">
    <location>
        <begin position="1539"/>
        <end position="1564"/>
    </location>
</feature>
<evidence type="ECO:0000256" key="1">
    <source>
        <dbReference type="ARBA" id="ARBA00004123"/>
    </source>
</evidence>
<gene>
    <name evidence="8" type="primary">LOC120277604</name>
</gene>
<keyword evidence="3" id="KW-0832">Ubl conjugation</keyword>